<evidence type="ECO:0000313" key="2">
    <source>
        <dbReference type="Proteomes" id="UP000176705"/>
    </source>
</evidence>
<gene>
    <name evidence="1" type="ORF">A3B37_00775</name>
</gene>
<evidence type="ECO:0000313" key="1">
    <source>
        <dbReference type="EMBL" id="OHA08868.1"/>
    </source>
</evidence>
<comment type="caution">
    <text evidence="1">The sequence shown here is derived from an EMBL/GenBank/DDBJ whole genome shotgun (WGS) entry which is preliminary data.</text>
</comment>
<protein>
    <submittedName>
        <fullName evidence="1">Uncharacterized protein</fullName>
    </submittedName>
</protein>
<dbReference type="EMBL" id="MHQS01000010">
    <property type="protein sequence ID" value="OHA08868.1"/>
    <property type="molecule type" value="Genomic_DNA"/>
</dbReference>
<proteinExistence type="predicted"/>
<organism evidence="1 2">
    <name type="scientific">Candidatus Sungbacteria bacterium RIFCSPLOWO2_01_FULL_59_16</name>
    <dbReference type="NCBI Taxonomy" id="1802280"/>
    <lineage>
        <taxon>Bacteria</taxon>
        <taxon>Candidatus Sungiibacteriota</taxon>
    </lineage>
</organism>
<name>A0A1G2LB76_9BACT</name>
<dbReference type="AlphaFoldDB" id="A0A1G2LB76"/>
<accession>A0A1G2LB76</accession>
<sequence length="230" mass="25914">MRLFEILEKHLPQQAGKATIQWSTRTTPKREGTIITLPIEEDGEFIPLKGGEQFLYLWRSHYGNQDHVLFGGTDENPFLAELDPGAKKAALAIPDHGEGVFYNYLKPESVKRLERLLGVTAPRQGDIFAVPVGWNWRMMRALAEHIGLATEGNETKTGEMRVFGTRHVLSGQWLTTITFWKERWGTKVEREQRALLATGVIEAPDHSPLVLNGVHALVQVEVLARPEEAD</sequence>
<dbReference type="Proteomes" id="UP000176705">
    <property type="component" value="Unassembled WGS sequence"/>
</dbReference>
<reference evidence="1 2" key="1">
    <citation type="journal article" date="2016" name="Nat. Commun.">
        <title>Thousands of microbial genomes shed light on interconnected biogeochemical processes in an aquifer system.</title>
        <authorList>
            <person name="Anantharaman K."/>
            <person name="Brown C.T."/>
            <person name="Hug L.A."/>
            <person name="Sharon I."/>
            <person name="Castelle C.J."/>
            <person name="Probst A.J."/>
            <person name="Thomas B.C."/>
            <person name="Singh A."/>
            <person name="Wilkins M.J."/>
            <person name="Karaoz U."/>
            <person name="Brodie E.L."/>
            <person name="Williams K.H."/>
            <person name="Hubbard S.S."/>
            <person name="Banfield J.F."/>
        </authorList>
    </citation>
    <scope>NUCLEOTIDE SEQUENCE [LARGE SCALE GENOMIC DNA]</scope>
</reference>